<dbReference type="EMBL" id="JAPFFI010000007">
    <property type="protein sequence ID" value="KAJ6389187.1"/>
    <property type="molecule type" value="Genomic_DNA"/>
</dbReference>
<keyword evidence="3" id="KW-1185">Reference proteome</keyword>
<evidence type="ECO:0000313" key="3">
    <source>
        <dbReference type="Proteomes" id="UP001141253"/>
    </source>
</evidence>
<gene>
    <name evidence="2" type="ORF">OIU77_027516</name>
</gene>
<evidence type="ECO:0000313" key="2">
    <source>
        <dbReference type="EMBL" id="KAJ6389187.1"/>
    </source>
</evidence>
<accession>A0ABQ9BPX4</accession>
<keyword evidence="1" id="KW-0732">Signal</keyword>
<comment type="caution">
    <text evidence="2">The sequence shown here is derived from an EMBL/GenBank/DDBJ whole genome shotgun (WGS) entry which is preliminary data.</text>
</comment>
<dbReference type="Proteomes" id="UP001141253">
    <property type="component" value="Chromosome 3"/>
</dbReference>
<feature type="signal peptide" evidence="1">
    <location>
        <begin position="1"/>
        <end position="19"/>
    </location>
</feature>
<organism evidence="2 3">
    <name type="scientific">Salix suchowensis</name>
    <dbReference type="NCBI Taxonomy" id="1278906"/>
    <lineage>
        <taxon>Eukaryota</taxon>
        <taxon>Viridiplantae</taxon>
        <taxon>Streptophyta</taxon>
        <taxon>Embryophyta</taxon>
        <taxon>Tracheophyta</taxon>
        <taxon>Spermatophyta</taxon>
        <taxon>Magnoliopsida</taxon>
        <taxon>eudicotyledons</taxon>
        <taxon>Gunneridae</taxon>
        <taxon>Pentapetalae</taxon>
        <taxon>rosids</taxon>
        <taxon>fabids</taxon>
        <taxon>Malpighiales</taxon>
        <taxon>Salicaceae</taxon>
        <taxon>Saliceae</taxon>
        <taxon>Salix</taxon>
    </lineage>
</organism>
<reference evidence="2" key="1">
    <citation type="submission" date="2022-10" db="EMBL/GenBank/DDBJ databases">
        <authorList>
            <person name="Hyden B.L."/>
            <person name="Feng K."/>
            <person name="Yates T."/>
            <person name="Jawdy S."/>
            <person name="Smart L.B."/>
            <person name="Muchero W."/>
        </authorList>
    </citation>
    <scope>NUCLEOTIDE SEQUENCE</scope>
    <source>
        <tissue evidence="2">Shoot tip</tissue>
    </source>
</reference>
<reference evidence="2" key="2">
    <citation type="journal article" date="2023" name="Int. J. Mol. Sci.">
        <title>De Novo Assembly and Annotation of 11 Diverse Shrub Willow (Salix) Genomes Reveals Novel Gene Organization in Sex-Linked Regions.</title>
        <authorList>
            <person name="Hyden B."/>
            <person name="Feng K."/>
            <person name="Yates T.B."/>
            <person name="Jawdy S."/>
            <person name="Cereghino C."/>
            <person name="Smart L.B."/>
            <person name="Muchero W."/>
        </authorList>
    </citation>
    <scope>NUCLEOTIDE SEQUENCE</scope>
    <source>
        <tissue evidence="2">Shoot tip</tissue>
    </source>
</reference>
<proteinExistence type="predicted"/>
<name>A0ABQ9BPX4_9ROSI</name>
<feature type="chain" id="PRO_5046340429" evidence="1">
    <location>
        <begin position="20"/>
        <end position="54"/>
    </location>
</feature>
<evidence type="ECO:0000256" key="1">
    <source>
        <dbReference type="SAM" id="SignalP"/>
    </source>
</evidence>
<protein>
    <submittedName>
        <fullName evidence="2">Uncharacterized protein</fullName>
    </submittedName>
</protein>
<sequence length="54" mass="5984">MCLFSVLFFLLSFCSPYSAGLGVLNMAIEALSRMSGNNEMAVKNKCYLLDKDVK</sequence>